<evidence type="ECO:0000256" key="3">
    <source>
        <dbReference type="ARBA" id="ARBA00023163"/>
    </source>
</evidence>
<dbReference type="RefSeq" id="WP_149301801.1">
    <property type="nucleotide sequence ID" value="NZ_VTWH01000006.1"/>
</dbReference>
<keyword evidence="6" id="KW-1185">Reference proteome</keyword>
<evidence type="ECO:0000313" key="6">
    <source>
        <dbReference type="Proteomes" id="UP000324738"/>
    </source>
</evidence>
<dbReference type="OrthoDB" id="9782219at2"/>
<reference evidence="5 6" key="1">
    <citation type="submission" date="2019-08" db="EMBL/GenBank/DDBJ databases">
        <title>Aureimonas fodiniaquatilis sp. nov., isolated from a coal mine wastewater.</title>
        <authorList>
            <person name="Kim W."/>
        </authorList>
    </citation>
    <scope>NUCLEOTIDE SEQUENCE [LARGE SCALE GENOMIC DNA]</scope>
    <source>
        <strain evidence="5 6">CAU 1482</strain>
    </source>
</reference>
<dbReference type="PROSITE" id="PS51118">
    <property type="entry name" value="HTH_HXLR"/>
    <property type="match status" value="1"/>
</dbReference>
<dbReference type="InterPro" id="IPR002577">
    <property type="entry name" value="HTH_HxlR"/>
</dbReference>
<evidence type="ECO:0000256" key="2">
    <source>
        <dbReference type="ARBA" id="ARBA00023125"/>
    </source>
</evidence>
<dbReference type="SUPFAM" id="SSF46785">
    <property type="entry name" value="Winged helix' DNA-binding domain"/>
    <property type="match status" value="1"/>
</dbReference>
<gene>
    <name evidence="5" type="ORF">FPY71_17685</name>
</gene>
<protein>
    <submittedName>
        <fullName evidence="5">Helix-turn-helix transcriptional regulator</fullName>
    </submittedName>
</protein>
<dbReference type="Proteomes" id="UP000324738">
    <property type="component" value="Unassembled WGS sequence"/>
</dbReference>
<dbReference type="PANTHER" id="PTHR33204">
    <property type="entry name" value="TRANSCRIPTIONAL REGULATOR, MARR FAMILY"/>
    <property type="match status" value="1"/>
</dbReference>
<evidence type="ECO:0000256" key="1">
    <source>
        <dbReference type="ARBA" id="ARBA00023015"/>
    </source>
</evidence>
<name>A0A5B0DPF6_9HYPH</name>
<feature type="domain" description="HTH hxlR-type" evidence="4">
    <location>
        <begin position="9"/>
        <end position="109"/>
    </location>
</feature>
<keyword evidence="3" id="KW-0804">Transcription</keyword>
<keyword evidence="2" id="KW-0238">DNA-binding</keyword>
<dbReference type="PANTHER" id="PTHR33204:SF18">
    <property type="entry name" value="TRANSCRIPTIONAL REGULATORY PROTEIN"/>
    <property type="match status" value="1"/>
</dbReference>
<dbReference type="Pfam" id="PF01638">
    <property type="entry name" value="HxlR"/>
    <property type="match status" value="1"/>
</dbReference>
<dbReference type="Gene3D" id="1.10.10.10">
    <property type="entry name" value="Winged helix-like DNA-binding domain superfamily/Winged helix DNA-binding domain"/>
    <property type="match status" value="1"/>
</dbReference>
<accession>A0A5B0DPF6</accession>
<evidence type="ECO:0000313" key="5">
    <source>
        <dbReference type="EMBL" id="KAA0968283.1"/>
    </source>
</evidence>
<comment type="caution">
    <text evidence="5">The sequence shown here is derived from an EMBL/GenBank/DDBJ whole genome shotgun (WGS) entry which is preliminary data.</text>
</comment>
<proteinExistence type="predicted"/>
<dbReference type="InterPro" id="IPR036388">
    <property type="entry name" value="WH-like_DNA-bd_sf"/>
</dbReference>
<dbReference type="EMBL" id="VTWH01000006">
    <property type="protein sequence ID" value="KAA0968283.1"/>
    <property type="molecule type" value="Genomic_DNA"/>
</dbReference>
<dbReference type="GO" id="GO:0003677">
    <property type="term" value="F:DNA binding"/>
    <property type="evidence" value="ECO:0007669"/>
    <property type="project" value="UniProtKB-KW"/>
</dbReference>
<dbReference type="AlphaFoldDB" id="A0A5B0DPF6"/>
<evidence type="ECO:0000259" key="4">
    <source>
        <dbReference type="PROSITE" id="PS51118"/>
    </source>
</evidence>
<keyword evidence="1" id="KW-0805">Transcription regulation</keyword>
<dbReference type="InterPro" id="IPR036390">
    <property type="entry name" value="WH_DNA-bd_sf"/>
</dbReference>
<organism evidence="5 6">
    <name type="scientific">Aureimonas fodinaquatilis</name>
    <dbReference type="NCBI Taxonomy" id="2565783"/>
    <lineage>
        <taxon>Bacteria</taxon>
        <taxon>Pseudomonadati</taxon>
        <taxon>Pseudomonadota</taxon>
        <taxon>Alphaproteobacteria</taxon>
        <taxon>Hyphomicrobiales</taxon>
        <taxon>Aurantimonadaceae</taxon>
        <taxon>Aureimonas</taxon>
    </lineage>
</organism>
<sequence length="167" mass="18351">MPTYSRSGCPINLATEVVGDRWSMIVLRDIIFGERRTFRDILTNSLEGIASNILADRLRKLVENGMLTAAADPHHKQRTIYSLTEKSIALLPALVALGAWARMFLSVSPELAIRNQVLEEGGVALQNAFMDELRTQHLGASAPEDNQAISEKLRAAHAAFDAASRKP</sequence>